<proteinExistence type="inferred from homology"/>
<gene>
    <name evidence="8" type="ORF">VQ7734_03953</name>
</gene>
<feature type="transmembrane region" description="Helical" evidence="7">
    <location>
        <begin position="235"/>
        <end position="258"/>
    </location>
</feature>
<dbReference type="EMBL" id="FRFG01000058">
    <property type="protein sequence ID" value="SHO58183.1"/>
    <property type="molecule type" value="Genomic_DNA"/>
</dbReference>
<dbReference type="PANTHER" id="PTHR34184">
    <property type="entry name" value="UPF0718 PROTEIN YCGR"/>
    <property type="match status" value="1"/>
</dbReference>
<evidence type="ECO:0000256" key="5">
    <source>
        <dbReference type="ARBA" id="ARBA00022989"/>
    </source>
</evidence>
<dbReference type="Pfam" id="PF03773">
    <property type="entry name" value="ArsP_1"/>
    <property type="match status" value="1"/>
</dbReference>
<keyword evidence="6 7" id="KW-0472">Membrane</keyword>
<dbReference type="GO" id="GO:0005886">
    <property type="term" value="C:plasma membrane"/>
    <property type="evidence" value="ECO:0007669"/>
    <property type="project" value="UniProtKB-SubCell"/>
</dbReference>
<dbReference type="PANTHER" id="PTHR34184:SF4">
    <property type="entry name" value="UPF0718 PROTEIN YCGR"/>
    <property type="match status" value="1"/>
</dbReference>
<keyword evidence="4 7" id="KW-0812">Transmembrane</keyword>
<dbReference type="STRING" id="1117707.VQ7734_03953"/>
<evidence type="ECO:0000256" key="2">
    <source>
        <dbReference type="ARBA" id="ARBA00006386"/>
    </source>
</evidence>
<name>A0A1M7Z038_9VIBR</name>
<keyword evidence="5 7" id="KW-1133">Transmembrane helix</keyword>
<dbReference type="InterPro" id="IPR005524">
    <property type="entry name" value="DUF318"/>
</dbReference>
<evidence type="ECO:0000256" key="7">
    <source>
        <dbReference type="SAM" id="Phobius"/>
    </source>
</evidence>
<evidence type="ECO:0000313" key="9">
    <source>
        <dbReference type="Proteomes" id="UP000184600"/>
    </source>
</evidence>
<feature type="transmembrane region" description="Helical" evidence="7">
    <location>
        <begin position="46"/>
        <end position="65"/>
    </location>
</feature>
<feature type="transmembrane region" description="Helical" evidence="7">
    <location>
        <begin position="141"/>
        <end position="159"/>
    </location>
</feature>
<dbReference type="Proteomes" id="UP000184600">
    <property type="component" value="Unassembled WGS sequence"/>
</dbReference>
<dbReference type="InterPro" id="IPR052923">
    <property type="entry name" value="UPF0718"/>
</dbReference>
<feature type="transmembrane region" description="Helical" evidence="7">
    <location>
        <begin position="171"/>
        <end position="188"/>
    </location>
</feature>
<comment type="subcellular location">
    <subcellularLocation>
        <location evidence="1">Cell membrane</location>
        <topology evidence="1">Multi-pass membrane protein</topology>
    </subcellularLocation>
</comment>
<keyword evidence="9" id="KW-1185">Reference proteome</keyword>
<sequence length="320" mass="33346">MIPAAVGLRRAGASKGATTAFLISTPETGVDSIAVSYALLGPFMTIIRPVAAICSAITAAVLVILGEKKTAPTMKITAATPAVSMTTPLAAKPSLSPSLQIKQSQPVPSCHCCHSKKSSSSLTGRIWQGQVYAFTELLGDLSVWLIVGLIVSAGVVAFVPENTLAEISQGGWAMVIMAMVGVPMYICASASTPLAAGLMLAGVSPGATLVFLLAGPATNVATLGIVRQEMGTRTLIGYLTGVISVAIGFGYLTNFLVGLWQIDIAGELGHSHALMPDWLSWLAALMLAGLVIRDLSKRIRGFLQKVFSKQQPSHLHHGKS</sequence>
<reference evidence="9" key="1">
    <citation type="submission" date="2016-12" db="EMBL/GenBank/DDBJ databases">
        <authorList>
            <person name="Rodrigo-Torres L."/>
            <person name="Arahal R.D."/>
            <person name="Lucena T."/>
        </authorList>
    </citation>
    <scope>NUCLEOTIDE SEQUENCE [LARGE SCALE GENOMIC DNA]</scope>
</reference>
<organism evidence="8 9">
    <name type="scientific">Vibrio quintilis</name>
    <dbReference type="NCBI Taxonomy" id="1117707"/>
    <lineage>
        <taxon>Bacteria</taxon>
        <taxon>Pseudomonadati</taxon>
        <taxon>Pseudomonadota</taxon>
        <taxon>Gammaproteobacteria</taxon>
        <taxon>Vibrionales</taxon>
        <taxon>Vibrionaceae</taxon>
        <taxon>Vibrio</taxon>
    </lineage>
</organism>
<accession>A0A1M7Z038</accession>
<comment type="similarity">
    <text evidence="2">Belongs to the UPF0718 family.</text>
</comment>
<protein>
    <submittedName>
        <fullName evidence="8">Putative permease</fullName>
    </submittedName>
</protein>
<keyword evidence="3" id="KW-1003">Cell membrane</keyword>
<evidence type="ECO:0000256" key="4">
    <source>
        <dbReference type="ARBA" id="ARBA00022692"/>
    </source>
</evidence>
<evidence type="ECO:0000256" key="6">
    <source>
        <dbReference type="ARBA" id="ARBA00023136"/>
    </source>
</evidence>
<evidence type="ECO:0000256" key="3">
    <source>
        <dbReference type="ARBA" id="ARBA00022475"/>
    </source>
</evidence>
<dbReference type="NCBIfam" id="NF033936">
    <property type="entry name" value="CuZnOut_SO0444"/>
    <property type="match status" value="1"/>
</dbReference>
<evidence type="ECO:0000313" key="8">
    <source>
        <dbReference type="EMBL" id="SHO58183.1"/>
    </source>
</evidence>
<feature type="transmembrane region" description="Helical" evidence="7">
    <location>
        <begin position="278"/>
        <end position="295"/>
    </location>
</feature>
<evidence type="ECO:0000256" key="1">
    <source>
        <dbReference type="ARBA" id="ARBA00004651"/>
    </source>
</evidence>
<dbReference type="AlphaFoldDB" id="A0A1M7Z038"/>